<dbReference type="Proteomes" id="UP000194204">
    <property type="component" value="Unassembled WGS sequence"/>
</dbReference>
<proteinExistence type="predicted"/>
<reference evidence="1 2" key="1">
    <citation type="submission" date="2017-01" db="EMBL/GenBank/DDBJ databases">
        <title>Deconstructing symbiosis and pathogenesis requirements using a combined genomic-metabolomic approach.</title>
        <authorList>
            <person name="Tobias N.J."/>
            <person name="Wolff H."/>
            <person name="Djahanschiri B."/>
            <person name="Ebersberger I."/>
            <person name="Bode H.B."/>
        </authorList>
    </citation>
    <scope>NUCLEOTIDE SEQUENCE [LARGE SCALE GENOMIC DNA]</scope>
    <source>
        <strain evidence="1 2">DSM 4764</strain>
    </source>
</reference>
<dbReference type="EMBL" id="MUBK01000156">
    <property type="protein sequence ID" value="OTA13963.1"/>
    <property type="molecule type" value="Genomic_DNA"/>
</dbReference>
<accession>A0A1Y2S744</accession>
<evidence type="ECO:0000313" key="1">
    <source>
        <dbReference type="EMBL" id="OTA13963.1"/>
    </source>
</evidence>
<name>A0A1Y2S744_9GAMM</name>
<dbReference type="AlphaFoldDB" id="A0A1Y2S744"/>
<organism evidence="1 2">
    <name type="scientific">Xenorhabdus beddingii</name>
    <dbReference type="NCBI Taxonomy" id="40578"/>
    <lineage>
        <taxon>Bacteria</taxon>
        <taxon>Pseudomonadati</taxon>
        <taxon>Pseudomonadota</taxon>
        <taxon>Gammaproteobacteria</taxon>
        <taxon>Enterobacterales</taxon>
        <taxon>Morganellaceae</taxon>
        <taxon>Xenorhabdus</taxon>
    </lineage>
</organism>
<gene>
    <name evidence="1" type="ORF">Xbed_03782</name>
</gene>
<sequence length="103" mass="12168">MTLHNVLKTVYIDNNDGNFLKYEIIGEHDQDIHFAMVFTEVRLIKDGISYSLWSEVDNIKFDHLEPPKNTSFQREVKRDLYPGKHICSVINECKSHRSKWQMA</sequence>
<comment type="caution">
    <text evidence="1">The sequence shown here is derived from an EMBL/GenBank/DDBJ whole genome shotgun (WGS) entry which is preliminary data.</text>
</comment>
<evidence type="ECO:0000313" key="2">
    <source>
        <dbReference type="Proteomes" id="UP000194204"/>
    </source>
</evidence>
<keyword evidence="2" id="KW-1185">Reference proteome</keyword>
<dbReference type="OrthoDB" id="6468758at2"/>
<dbReference type="RefSeq" id="WP_086114334.1">
    <property type="nucleotide sequence ID" value="NZ_CAWNHF010000064.1"/>
</dbReference>
<protein>
    <submittedName>
        <fullName evidence="1">Uncharacterized protein</fullName>
    </submittedName>
</protein>